<keyword evidence="4" id="KW-1185">Reference proteome</keyword>
<dbReference type="Proteomes" id="UP000377595">
    <property type="component" value="Unassembled WGS sequence"/>
</dbReference>
<evidence type="ECO:0000256" key="1">
    <source>
        <dbReference type="SAM" id="MobiDB-lite"/>
    </source>
</evidence>
<feature type="transmembrane region" description="Helical" evidence="2">
    <location>
        <begin position="98"/>
        <end position="119"/>
    </location>
</feature>
<keyword evidence="2" id="KW-0812">Transmembrane</keyword>
<dbReference type="EMBL" id="BLAF01000064">
    <property type="protein sequence ID" value="GES25231.1"/>
    <property type="molecule type" value="Genomic_DNA"/>
</dbReference>
<comment type="caution">
    <text evidence="3">The sequence shown here is derived from an EMBL/GenBank/DDBJ whole genome shotgun (WGS) entry which is preliminary data.</text>
</comment>
<reference evidence="3 4" key="1">
    <citation type="submission" date="2019-10" db="EMBL/GenBank/DDBJ databases">
        <title>Whole genome shotgun sequence of Acrocarpospora pleiomorpha NBRC 16267.</title>
        <authorList>
            <person name="Ichikawa N."/>
            <person name="Kimura A."/>
            <person name="Kitahashi Y."/>
            <person name="Komaki H."/>
            <person name="Oguchi A."/>
        </authorList>
    </citation>
    <scope>NUCLEOTIDE SEQUENCE [LARGE SCALE GENOMIC DNA]</scope>
    <source>
        <strain evidence="3 4">NBRC 16267</strain>
    </source>
</reference>
<gene>
    <name evidence="3" type="ORF">Aple_081300</name>
</gene>
<sequence>MFGVGAHYEDGSVTTTSRGQAGGWNGEHAVTAAPSPQGKSPGGVTRTPRRGDAPSAAADPKAAAWWIVPITLVVGGGVAWWLLSAGWTAAQATATQGALQTALATGAGVGAVITFMLAFRRQRHQEHAAHITAYLAERNADLADRNAMGNLD</sequence>
<accession>A0A5M3Y0A8</accession>
<feature type="region of interest" description="Disordered" evidence="1">
    <location>
        <begin position="1"/>
        <end position="58"/>
    </location>
</feature>
<evidence type="ECO:0000313" key="3">
    <source>
        <dbReference type="EMBL" id="GES25231.1"/>
    </source>
</evidence>
<keyword evidence="2" id="KW-1133">Transmembrane helix</keyword>
<feature type="transmembrane region" description="Helical" evidence="2">
    <location>
        <begin position="63"/>
        <end position="83"/>
    </location>
</feature>
<keyword evidence="2" id="KW-0472">Membrane</keyword>
<name>A0A5M3Y0A8_9ACTN</name>
<evidence type="ECO:0000256" key="2">
    <source>
        <dbReference type="SAM" id="Phobius"/>
    </source>
</evidence>
<organism evidence="3 4">
    <name type="scientific">Acrocarpospora pleiomorpha</name>
    <dbReference type="NCBI Taxonomy" id="90975"/>
    <lineage>
        <taxon>Bacteria</taxon>
        <taxon>Bacillati</taxon>
        <taxon>Actinomycetota</taxon>
        <taxon>Actinomycetes</taxon>
        <taxon>Streptosporangiales</taxon>
        <taxon>Streptosporangiaceae</taxon>
        <taxon>Acrocarpospora</taxon>
    </lineage>
</organism>
<protein>
    <submittedName>
        <fullName evidence="3">Uncharacterized protein</fullName>
    </submittedName>
</protein>
<dbReference type="AlphaFoldDB" id="A0A5M3Y0A8"/>
<evidence type="ECO:0000313" key="4">
    <source>
        <dbReference type="Proteomes" id="UP000377595"/>
    </source>
</evidence>
<proteinExistence type="predicted"/>